<reference evidence="9" key="1">
    <citation type="submission" date="2023-04" db="EMBL/GenBank/DDBJ databases">
        <title>Phytophthora lilii NBRC 32176.</title>
        <authorList>
            <person name="Ichikawa N."/>
            <person name="Sato H."/>
            <person name="Tonouchi N."/>
        </authorList>
    </citation>
    <scope>NUCLEOTIDE SEQUENCE</scope>
    <source>
        <strain evidence="9">NBRC 32176</strain>
    </source>
</reference>
<dbReference type="Pfam" id="PF03067">
    <property type="entry name" value="LPMO_10"/>
    <property type="match status" value="1"/>
</dbReference>
<dbReference type="GO" id="GO:0046872">
    <property type="term" value="F:metal ion binding"/>
    <property type="evidence" value="ECO:0007669"/>
    <property type="project" value="UniProtKB-KW"/>
</dbReference>
<sequence>MKITAFSSFATATTAILLSATRINAHGQMTKPTPRPISQQYRADCGALSGAGDQELQYAPVELLSSRAQSDRPATATFNIMNGCRGTVYESNNTVTELTAGTPFDVEWVIQAPHPGTMVLRVVKPTTDNSGAIMYESVAELLTIDPFAENPNDDTSTTATIPTSVTGCGSAGNCALQFYWHSDLANQTYPTCADIVVTGSSGSSEQSSSSTKAPTAPKAATAAPPSTSSSPAATTAPSTEAPVATIAPATPSTGSDHEPHAVSGSSNSEKCTRQQRRLAKTLD</sequence>
<comment type="similarity">
    <text evidence="6">Belongs to the polysaccharide monooxygenase AA13 family.</text>
</comment>
<evidence type="ECO:0000256" key="7">
    <source>
        <dbReference type="SAM" id="MobiDB-lite"/>
    </source>
</evidence>
<keyword evidence="10" id="KW-1185">Reference proteome</keyword>
<evidence type="ECO:0000256" key="2">
    <source>
        <dbReference type="ARBA" id="ARBA00022723"/>
    </source>
</evidence>
<keyword evidence="4" id="KW-1015">Disulfide bond</keyword>
<evidence type="ECO:0000256" key="6">
    <source>
        <dbReference type="ARBA" id="ARBA00034311"/>
    </source>
</evidence>
<dbReference type="EMBL" id="BSXW01012427">
    <property type="protein sequence ID" value="GMF64700.1"/>
    <property type="molecule type" value="Genomic_DNA"/>
</dbReference>
<dbReference type="InterPro" id="IPR052282">
    <property type="entry name" value="Starch-active_LPMO"/>
</dbReference>
<evidence type="ECO:0000256" key="1">
    <source>
        <dbReference type="ARBA" id="ARBA00001973"/>
    </source>
</evidence>
<dbReference type="PANTHER" id="PTHR36575">
    <property type="entry name" value="BINDING PROTEIN, PUTATIVE (AFU_ORTHOLOGUE AFUA_1G14430)-RELATED"/>
    <property type="match status" value="1"/>
</dbReference>
<dbReference type="Proteomes" id="UP001165083">
    <property type="component" value="Unassembled WGS sequence"/>
</dbReference>
<evidence type="ECO:0000256" key="3">
    <source>
        <dbReference type="ARBA" id="ARBA00023008"/>
    </source>
</evidence>
<evidence type="ECO:0000259" key="8">
    <source>
        <dbReference type="Pfam" id="PF03067"/>
    </source>
</evidence>
<keyword evidence="5" id="KW-0325">Glycoprotein</keyword>
<evidence type="ECO:0000313" key="10">
    <source>
        <dbReference type="Proteomes" id="UP001165083"/>
    </source>
</evidence>
<feature type="domain" description="Chitin-binding type-4" evidence="8">
    <location>
        <begin position="26"/>
        <end position="195"/>
    </location>
</feature>
<dbReference type="AlphaFoldDB" id="A0A9W7D7E7"/>
<evidence type="ECO:0000313" key="9">
    <source>
        <dbReference type="EMBL" id="GMF64700.1"/>
    </source>
</evidence>
<name>A0A9W7D7E7_9STRA</name>
<organism evidence="9 10">
    <name type="scientific">Phytophthora lilii</name>
    <dbReference type="NCBI Taxonomy" id="2077276"/>
    <lineage>
        <taxon>Eukaryota</taxon>
        <taxon>Sar</taxon>
        <taxon>Stramenopiles</taxon>
        <taxon>Oomycota</taxon>
        <taxon>Peronosporomycetes</taxon>
        <taxon>Peronosporales</taxon>
        <taxon>Peronosporaceae</taxon>
        <taxon>Phytophthora</taxon>
    </lineage>
</organism>
<dbReference type="OrthoDB" id="120613at2759"/>
<feature type="region of interest" description="Disordered" evidence="7">
    <location>
        <begin position="199"/>
        <end position="283"/>
    </location>
</feature>
<protein>
    <submittedName>
        <fullName evidence="9">Unnamed protein product</fullName>
    </submittedName>
</protein>
<dbReference type="InterPro" id="IPR004302">
    <property type="entry name" value="Cellulose/chitin-bd_N"/>
</dbReference>
<accession>A0A9W7D7E7</accession>
<keyword evidence="2" id="KW-0479">Metal-binding</keyword>
<comment type="cofactor">
    <cofactor evidence="1">
        <name>Cu(2+)</name>
        <dbReference type="ChEBI" id="CHEBI:29036"/>
    </cofactor>
</comment>
<comment type="caution">
    <text evidence="9">The sequence shown here is derived from an EMBL/GenBank/DDBJ whole genome shotgun (WGS) entry which is preliminary data.</text>
</comment>
<gene>
    <name evidence="9" type="ORF">Plil01_001747500</name>
</gene>
<dbReference type="Gene3D" id="2.70.50.70">
    <property type="match status" value="1"/>
</dbReference>
<evidence type="ECO:0000256" key="5">
    <source>
        <dbReference type="ARBA" id="ARBA00023180"/>
    </source>
</evidence>
<evidence type="ECO:0000256" key="4">
    <source>
        <dbReference type="ARBA" id="ARBA00023157"/>
    </source>
</evidence>
<keyword evidence="3" id="KW-0186">Copper</keyword>
<proteinExistence type="inferred from homology"/>
<feature type="compositionally biased region" description="Low complexity" evidence="7">
    <location>
        <begin position="199"/>
        <end position="239"/>
    </location>
</feature>
<feature type="compositionally biased region" description="Basic residues" evidence="7">
    <location>
        <begin position="273"/>
        <end position="283"/>
    </location>
</feature>
<dbReference type="PANTHER" id="PTHR36575:SF2">
    <property type="entry name" value="CHITIN-BINDING TYPE-4 DOMAIN-CONTAINING PROTEIN-RELATED"/>
    <property type="match status" value="1"/>
</dbReference>